<keyword evidence="2" id="KW-0808">Transferase</keyword>
<feature type="domain" description="Glycosyltransferase subfamily 4-like N-terminal" evidence="4">
    <location>
        <begin position="14"/>
        <end position="201"/>
    </location>
</feature>
<proteinExistence type="predicted"/>
<keyword evidence="6" id="KW-1185">Reference proteome</keyword>
<dbReference type="PANTHER" id="PTHR12526">
    <property type="entry name" value="GLYCOSYLTRANSFERASE"/>
    <property type="match status" value="1"/>
</dbReference>
<protein>
    <submittedName>
        <fullName evidence="5">Uncharacterized protein</fullName>
    </submittedName>
</protein>
<gene>
    <name evidence="5" type="ORF">GCM10022204_41790</name>
</gene>
<comment type="caution">
    <text evidence="5">The sequence shown here is derived from an EMBL/GenBank/DDBJ whole genome shotgun (WGS) entry which is preliminary data.</text>
</comment>
<dbReference type="InterPro" id="IPR001296">
    <property type="entry name" value="Glyco_trans_1"/>
</dbReference>
<dbReference type="EMBL" id="BAAAYX010000024">
    <property type="protein sequence ID" value="GAA3717496.1"/>
    <property type="molecule type" value="Genomic_DNA"/>
</dbReference>
<feature type="domain" description="Glycosyl transferase family 1" evidence="3">
    <location>
        <begin position="206"/>
        <end position="368"/>
    </location>
</feature>
<evidence type="ECO:0000259" key="4">
    <source>
        <dbReference type="Pfam" id="PF13439"/>
    </source>
</evidence>
<dbReference type="Proteomes" id="UP001500051">
    <property type="component" value="Unassembled WGS sequence"/>
</dbReference>
<keyword evidence="1" id="KW-0328">Glycosyltransferase</keyword>
<evidence type="ECO:0000256" key="2">
    <source>
        <dbReference type="ARBA" id="ARBA00022679"/>
    </source>
</evidence>
<evidence type="ECO:0000313" key="6">
    <source>
        <dbReference type="Proteomes" id="UP001500051"/>
    </source>
</evidence>
<dbReference type="Pfam" id="PF13439">
    <property type="entry name" value="Glyco_transf_4"/>
    <property type="match status" value="1"/>
</dbReference>
<sequence length="401" mass="44749">MKVRFLLGHAHGRGGAVRTTLNTANALAERGHDVEILSLLKGRPDPSYPIADPVRIRILTPSRQLFAPGWTAPRRFLRRTARKILERWPSRIFPPGDKWYGRVSRFTDVALKRYLRRQHGCVLIGTNPGLNFALAQLAPPDAITIGQEHLHLGRRAASRRQLIRAHYPALDAVVTLTETDSDAYRALLPDTHIESIPNAVPHQPFRRHSLETERSQTVVAAGRLTPQKGFDQLISAWALVHRDHPEWRLAIYGSGPEQPHLQSMIDEQALSETISLAGHVDDLPEVLRSAGLFVLSSRYEGFPMVLLEAMSCAVPVVAFDCPTGPSELIKDRVTGRLVPAGETAELAAAISSLIEQPSLRSQFGQAAATHARTYDRDLIATRWENLFQRLHHTHENKPRPT</sequence>
<name>A0ABP7EI51_9ACTN</name>
<evidence type="ECO:0000259" key="3">
    <source>
        <dbReference type="Pfam" id="PF00534"/>
    </source>
</evidence>
<dbReference type="PANTHER" id="PTHR12526:SF510">
    <property type="entry name" value="D-INOSITOL 3-PHOSPHATE GLYCOSYLTRANSFERASE"/>
    <property type="match status" value="1"/>
</dbReference>
<accession>A0ABP7EI51</accession>
<dbReference type="Pfam" id="PF00534">
    <property type="entry name" value="Glycos_transf_1"/>
    <property type="match status" value="1"/>
</dbReference>
<dbReference type="Gene3D" id="3.40.50.2000">
    <property type="entry name" value="Glycogen Phosphorylase B"/>
    <property type="match status" value="2"/>
</dbReference>
<dbReference type="CDD" id="cd03820">
    <property type="entry name" value="GT4_AmsD-like"/>
    <property type="match status" value="1"/>
</dbReference>
<dbReference type="SUPFAM" id="SSF53756">
    <property type="entry name" value="UDP-Glycosyltransferase/glycogen phosphorylase"/>
    <property type="match status" value="1"/>
</dbReference>
<dbReference type="InterPro" id="IPR028098">
    <property type="entry name" value="Glyco_trans_4-like_N"/>
</dbReference>
<evidence type="ECO:0000313" key="5">
    <source>
        <dbReference type="EMBL" id="GAA3717496.1"/>
    </source>
</evidence>
<evidence type="ECO:0000256" key="1">
    <source>
        <dbReference type="ARBA" id="ARBA00022676"/>
    </source>
</evidence>
<organism evidence="5 6">
    <name type="scientific">Microlunatus aurantiacus</name>
    <dbReference type="NCBI Taxonomy" id="446786"/>
    <lineage>
        <taxon>Bacteria</taxon>
        <taxon>Bacillati</taxon>
        <taxon>Actinomycetota</taxon>
        <taxon>Actinomycetes</taxon>
        <taxon>Propionibacteriales</taxon>
        <taxon>Propionibacteriaceae</taxon>
        <taxon>Microlunatus</taxon>
    </lineage>
</organism>
<reference evidence="6" key="1">
    <citation type="journal article" date="2019" name="Int. J. Syst. Evol. Microbiol.">
        <title>The Global Catalogue of Microorganisms (GCM) 10K type strain sequencing project: providing services to taxonomists for standard genome sequencing and annotation.</title>
        <authorList>
            <consortium name="The Broad Institute Genomics Platform"/>
            <consortium name="The Broad Institute Genome Sequencing Center for Infectious Disease"/>
            <person name="Wu L."/>
            <person name="Ma J."/>
        </authorList>
    </citation>
    <scope>NUCLEOTIDE SEQUENCE [LARGE SCALE GENOMIC DNA]</scope>
    <source>
        <strain evidence="6">JCM 16548</strain>
    </source>
</reference>